<gene>
    <name evidence="2" type="ORF">G3I74_00205</name>
</gene>
<comment type="caution">
    <text evidence="2">The sequence shown here is derived from an EMBL/GenBank/DDBJ whole genome shotgun (WGS) entry which is preliminary data.</text>
</comment>
<dbReference type="InterPro" id="IPR022254">
    <property type="entry name" value="DUF3775"/>
</dbReference>
<accession>A0A845V2C3</accession>
<evidence type="ECO:0000256" key="1">
    <source>
        <dbReference type="SAM" id="MobiDB-lite"/>
    </source>
</evidence>
<protein>
    <submittedName>
        <fullName evidence="2">DUF3775 domain-containing protein</fullName>
    </submittedName>
</protein>
<evidence type="ECO:0000313" key="2">
    <source>
        <dbReference type="EMBL" id="NDY94155.1"/>
    </source>
</evidence>
<dbReference type="EMBL" id="JAAGSC010000023">
    <property type="protein sequence ID" value="NDY94155.1"/>
    <property type="molecule type" value="Genomic_DNA"/>
</dbReference>
<feature type="region of interest" description="Disordered" evidence="1">
    <location>
        <begin position="34"/>
        <end position="55"/>
    </location>
</feature>
<dbReference type="RefSeq" id="WP_164208760.1">
    <property type="nucleotide sequence ID" value="NZ_JAAGSC010000023.1"/>
</dbReference>
<keyword evidence="3" id="KW-1185">Reference proteome</keyword>
<evidence type="ECO:0000313" key="3">
    <source>
        <dbReference type="Proteomes" id="UP000484885"/>
    </source>
</evidence>
<reference evidence="2 3" key="1">
    <citation type="submission" date="2020-02" db="EMBL/GenBank/DDBJ databases">
        <authorList>
            <person name="Zhang X.-Y."/>
        </authorList>
    </citation>
    <scope>NUCLEOTIDE SEQUENCE [LARGE SCALE GENOMIC DNA]</scope>
    <source>
        <strain evidence="2 3">C33</strain>
    </source>
</reference>
<dbReference type="AlphaFoldDB" id="A0A845V2C3"/>
<proteinExistence type="predicted"/>
<dbReference type="Pfam" id="PF12616">
    <property type="entry name" value="DUF3775"/>
    <property type="match status" value="1"/>
</dbReference>
<dbReference type="Proteomes" id="UP000484885">
    <property type="component" value="Unassembled WGS sequence"/>
</dbReference>
<name>A0A845V2C3_9GAMM</name>
<sequence>MNASEIELDVNPADVCKLIELARDFHTQEAVVLPDETSDQDLDMSGIARDGAPTHPVRDEFRTIVADLEPRQQIELAALLRLGRGDFTVEEWDARMAETGDAWSGRMVDELLDQPLLADHLSAGLERLGHSCD</sequence>
<organism evidence="2 3">
    <name type="scientific">Wenzhouxiangella limi</name>
    <dbReference type="NCBI Taxonomy" id="2707351"/>
    <lineage>
        <taxon>Bacteria</taxon>
        <taxon>Pseudomonadati</taxon>
        <taxon>Pseudomonadota</taxon>
        <taxon>Gammaproteobacteria</taxon>
        <taxon>Chromatiales</taxon>
        <taxon>Wenzhouxiangellaceae</taxon>
        <taxon>Wenzhouxiangella</taxon>
    </lineage>
</organism>